<gene>
    <name evidence="5" type="ORF">CPLU01_02014</name>
</gene>
<feature type="region of interest" description="Disordered" evidence="3">
    <location>
        <begin position="56"/>
        <end position="83"/>
    </location>
</feature>
<dbReference type="AlphaFoldDB" id="A0A8H6KYJ7"/>
<dbReference type="Proteomes" id="UP000654918">
    <property type="component" value="Unassembled WGS sequence"/>
</dbReference>
<dbReference type="GO" id="GO:0000981">
    <property type="term" value="F:DNA-binding transcription factor activity, RNA polymerase II-specific"/>
    <property type="evidence" value="ECO:0007669"/>
    <property type="project" value="InterPro"/>
</dbReference>
<evidence type="ECO:0000313" key="5">
    <source>
        <dbReference type="EMBL" id="KAF6839276.1"/>
    </source>
</evidence>
<dbReference type="CDD" id="cd00067">
    <property type="entry name" value="GAL4"/>
    <property type="match status" value="1"/>
</dbReference>
<keyword evidence="2" id="KW-0539">Nucleus</keyword>
<comment type="subcellular location">
    <subcellularLocation>
        <location evidence="1">Nucleus</location>
    </subcellularLocation>
</comment>
<dbReference type="InterPro" id="IPR001138">
    <property type="entry name" value="Zn2Cys6_DnaBD"/>
</dbReference>
<dbReference type="Pfam" id="PF00172">
    <property type="entry name" value="Zn_clus"/>
    <property type="match status" value="1"/>
</dbReference>
<feature type="domain" description="Zn(2)-C6 fungal-type" evidence="4">
    <location>
        <begin position="19"/>
        <end position="49"/>
    </location>
</feature>
<proteinExistence type="predicted"/>
<feature type="compositionally biased region" description="Low complexity" evidence="3">
    <location>
        <begin position="57"/>
        <end position="80"/>
    </location>
</feature>
<dbReference type="SUPFAM" id="SSF57701">
    <property type="entry name" value="Zn2/Cys6 DNA-binding domain"/>
    <property type="match status" value="1"/>
</dbReference>
<evidence type="ECO:0000259" key="4">
    <source>
        <dbReference type="PROSITE" id="PS50048"/>
    </source>
</evidence>
<name>A0A8H6KYJ7_9PEZI</name>
<dbReference type="InterPro" id="IPR036864">
    <property type="entry name" value="Zn2-C6_fun-type_DNA-bd_sf"/>
</dbReference>
<evidence type="ECO:0000256" key="1">
    <source>
        <dbReference type="ARBA" id="ARBA00004123"/>
    </source>
</evidence>
<evidence type="ECO:0000313" key="6">
    <source>
        <dbReference type="Proteomes" id="UP000654918"/>
    </source>
</evidence>
<dbReference type="EMBL" id="WIGO01000014">
    <property type="protein sequence ID" value="KAF6839276.1"/>
    <property type="molecule type" value="Genomic_DNA"/>
</dbReference>
<dbReference type="PROSITE" id="PS00463">
    <property type="entry name" value="ZN2_CY6_FUNGAL_1"/>
    <property type="match status" value="1"/>
</dbReference>
<protein>
    <submittedName>
        <fullName evidence="5">C6 zinc finger domain-containing protein</fullName>
    </submittedName>
</protein>
<dbReference type="Pfam" id="PF11951">
    <property type="entry name" value="Fungal_trans_2"/>
    <property type="match status" value="1"/>
</dbReference>
<dbReference type="PROSITE" id="PS50048">
    <property type="entry name" value="ZN2_CY6_FUNGAL_2"/>
    <property type="match status" value="1"/>
</dbReference>
<dbReference type="SMART" id="SM00066">
    <property type="entry name" value="GAL4"/>
    <property type="match status" value="1"/>
</dbReference>
<dbReference type="Gene3D" id="4.10.240.10">
    <property type="entry name" value="Zn(2)-C6 fungal-type DNA-binding domain"/>
    <property type="match status" value="1"/>
</dbReference>
<dbReference type="PANTHER" id="PTHR37534">
    <property type="entry name" value="TRANSCRIPTIONAL ACTIVATOR PROTEIN UGA3"/>
    <property type="match status" value="1"/>
</dbReference>
<dbReference type="GO" id="GO:0005634">
    <property type="term" value="C:nucleus"/>
    <property type="evidence" value="ECO:0007669"/>
    <property type="project" value="UniProtKB-SubCell"/>
</dbReference>
<accession>A0A8H6KYJ7</accession>
<dbReference type="InterPro" id="IPR021858">
    <property type="entry name" value="Fun_TF"/>
</dbReference>
<organism evidence="5 6">
    <name type="scientific">Colletotrichum plurivorum</name>
    <dbReference type="NCBI Taxonomy" id="2175906"/>
    <lineage>
        <taxon>Eukaryota</taxon>
        <taxon>Fungi</taxon>
        <taxon>Dikarya</taxon>
        <taxon>Ascomycota</taxon>
        <taxon>Pezizomycotina</taxon>
        <taxon>Sordariomycetes</taxon>
        <taxon>Hypocreomycetidae</taxon>
        <taxon>Glomerellales</taxon>
        <taxon>Glomerellaceae</taxon>
        <taxon>Colletotrichum</taxon>
        <taxon>Colletotrichum orchidearum species complex</taxon>
    </lineage>
</organism>
<evidence type="ECO:0000256" key="2">
    <source>
        <dbReference type="ARBA" id="ARBA00023242"/>
    </source>
</evidence>
<reference evidence="5" key="1">
    <citation type="journal article" date="2020" name="Phytopathology">
        <title>Genome Sequence Resources of Colletotrichum truncatum, C. plurivorum, C. musicola, and C. sojae: Four Species Pathogenic to Soybean (Glycine max).</title>
        <authorList>
            <person name="Rogerio F."/>
            <person name="Boufleur T.R."/>
            <person name="Ciampi-Guillardi M."/>
            <person name="Sukno S.A."/>
            <person name="Thon M.R."/>
            <person name="Massola Junior N.S."/>
            <person name="Baroncelli R."/>
        </authorList>
    </citation>
    <scope>NUCLEOTIDE SEQUENCE</scope>
    <source>
        <strain evidence="5">LFN00145</strain>
    </source>
</reference>
<keyword evidence="6" id="KW-1185">Reference proteome</keyword>
<sequence>MPSRPRPLLRPQFKRSRGGCLTCRLRKKKCNEVKPLCRGCERNKLACHWADSEPKRATSPASHESSSTPSHPSHTATYSPQSTTEQSFRDVIYTAAYQRDLDSPATTLWAARLGSFLSTNKPCALTPTSTLLLQHYLYATGNYLPMPMKENAFINEILPLACVDDLIMHTLLAVSGVHLGHKQRNNPDITTATLSHYAYIIRHLRTELGPSDLADFTKAARLLMALMMLCHFEVCHHGCELHPDTNLNRYSSSSLVRFKGAYSFIWAPVDSLLPGSSVAAHWSWCRTTLGSNSGSPWSSIRT</sequence>
<dbReference type="PANTHER" id="PTHR37534:SF46">
    <property type="entry name" value="ZN(II)2CYS6 TRANSCRIPTION FACTOR (EUROFUNG)"/>
    <property type="match status" value="1"/>
</dbReference>
<comment type="caution">
    <text evidence="5">The sequence shown here is derived from an EMBL/GenBank/DDBJ whole genome shotgun (WGS) entry which is preliminary data.</text>
</comment>
<dbReference type="GO" id="GO:0008270">
    <property type="term" value="F:zinc ion binding"/>
    <property type="evidence" value="ECO:0007669"/>
    <property type="project" value="InterPro"/>
</dbReference>
<evidence type="ECO:0000256" key="3">
    <source>
        <dbReference type="SAM" id="MobiDB-lite"/>
    </source>
</evidence>